<dbReference type="AlphaFoldDB" id="T1K6P7"/>
<evidence type="ECO:0000313" key="1">
    <source>
        <dbReference type="EnsemblMetazoa" id="tetur06g01250.1"/>
    </source>
</evidence>
<proteinExistence type="predicted"/>
<evidence type="ECO:0000313" key="2">
    <source>
        <dbReference type="Proteomes" id="UP000015104"/>
    </source>
</evidence>
<organism evidence="1 2">
    <name type="scientific">Tetranychus urticae</name>
    <name type="common">Two-spotted spider mite</name>
    <dbReference type="NCBI Taxonomy" id="32264"/>
    <lineage>
        <taxon>Eukaryota</taxon>
        <taxon>Metazoa</taxon>
        <taxon>Ecdysozoa</taxon>
        <taxon>Arthropoda</taxon>
        <taxon>Chelicerata</taxon>
        <taxon>Arachnida</taxon>
        <taxon>Acari</taxon>
        <taxon>Acariformes</taxon>
        <taxon>Trombidiformes</taxon>
        <taxon>Prostigmata</taxon>
        <taxon>Eleutherengona</taxon>
        <taxon>Raphignathae</taxon>
        <taxon>Tetranychoidea</taxon>
        <taxon>Tetranychidae</taxon>
        <taxon>Tetranychus</taxon>
    </lineage>
</organism>
<dbReference type="HOGENOM" id="CLU_3300001_0_0_1"/>
<dbReference type="EnsemblMetazoa" id="tetur06g01250.1">
    <property type="protein sequence ID" value="tetur06g01250.1"/>
    <property type="gene ID" value="tetur06g01250"/>
</dbReference>
<reference evidence="2" key="1">
    <citation type="submission" date="2011-08" db="EMBL/GenBank/DDBJ databases">
        <authorList>
            <person name="Rombauts S."/>
        </authorList>
    </citation>
    <scope>NUCLEOTIDE SEQUENCE</scope>
    <source>
        <strain evidence="2">London</strain>
    </source>
</reference>
<dbReference type="EMBL" id="CAEY01001794">
    <property type="status" value="NOT_ANNOTATED_CDS"/>
    <property type="molecule type" value="Genomic_DNA"/>
</dbReference>
<keyword evidence="2" id="KW-1185">Reference proteome</keyword>
<accession>T1K6P7</accession>
<name>T1K6P7_TETUR</name>
<reference evidence="1" key="2">
    <citation type="submission" date="2015-06" db="UniProtKB">
        <authorList>
            <consortium name="EnsemblMetazoa"/>
        </authorList>
    </citation>
    <scope>IDENTIFICATION</scope>
</reference>
<sequence>MFDKYLPKFNWKSFSIEDPGTKLYSDHTEPIEEKMFIEPS</sequence>
<dbReference type="Proteomes" id="UP000015104">
    <property type="component" value="Unassembled WGS sequence"/>
</dbReference>
<protein>
    <submittedName>
        <fullName evidence="1">Uncharacterized protein</fullName>
    </submittedName>
</protein>